<dbReference type="EMBL" id="AEQO01000191">
    <property type="protein sequence ID" value="EFV03399.1"/>
    <property type="molecule type" value="Genomic_DNA"/>
</dbReference>
<reference evidence="2 3" key="1">
    <citation type="submission" date="2010-12" db="EMBL/GenBank/DDBJ databases">
        <authorList>
            <person name="Muzny D."/>
            <person name="Qin X."/>
            <person name="Deng J."/>
            <person name="Jiang H."/>
            <person name="Liu Y."/>
            <person name="Qu J."/>
            <person name="Song X.-Z."/>
            <person name="Zhang L."/>
            <person name="Thornton R."/>
            <person name="Coyle M."/>
            <person name="Francisco L."/>
            <person name="Jackson L."/>
            <person name="Javaid M."/>
            <person name="Korchina V."/>
            <person name="Kovar C."/>
            <person name="Mata R."/>
            <person name="Mathew T."/>
            <person name="Ngo R."/>
            <person name="Nguyen L."/>
            <person name="Nguyen N."/>
            <person name="Okwuonu G."/>
            <person name="Ongeri F."/>
            <person name="Pham C."/>
            <person name="Simmons D."/>
            <person name="Wilczek-Boney K."/>
            <person name="Hale W."/>
            <person name="Jakkamsetti A."/>
            <person name="Pham P."/>
            <person name="Ruth R."/>
            <person name="San Lucas F."/>
            <person name="Warren J."/>
            <person name="Zhang J."/>
            <person name="Zhao Z."/>
            <person name="Zhou C."/>
            <person name="Zhu D."/>
            <person name="Lee S."/>
            <person name="Bess C."/>
            <person name="Blankenburg K."/>
            <person name="Forbes L."/>
            <person name="Fu Q."/>
            <person name="Gubbala S."/>
            <person name="Hirani K."/>
            <person name="Jayaseelan J.C."/>
            <person name="Lara F."/>
            <person name="Munidasa M."/>
            <person name="Palculict T."/>
            <person name="Patil S."/>
            <person name="Pu L.-L."/>
            <person name="Saada N."/>
            <person name="Tang L."/>
            <person name="Weissenberger G."/>
            <person name="Zhu Y."/>
            <person name="Hemphill L."/>
            <person name="Shang Y."/>
            <person name="Youmans B."/>
            <person name="Ayvaz T."/>
            <person name="Ross M."/>
            <person name="Santibanez J."/>
            <person name="Aqrawi P."/>
            <person name="Gross S."/>
            <person name="Joshi V."/>
            <person name="Fowler G."/>
            <person name="Nazareth L."/>
            <person name="Reid J."/>
            <person name="Worley K."/>
            <person name="Petrosino J."/>
            <person name="Highlander S."/>
            <person name="Gibbs R."/>
        </authorList>
    </citation>
    <scope>NUCLEOTIDE SEQUENCE [LARGE SCALE GENOMIC DNA]</scope>
    <source>
        <strain evidence="2 3">DSM 15606</strain>
    </source>
</reference>
<comment type="caution">
    <text evidence="2">The sequence shown here is derived from an EMBL/GenBank/DDBJ whole genome shotgun (WGS) entry which is preliminary data.</text>
</comment>
<organism evidence="2 3">
    <name type="scientific">Segatella salivae DSM 15606</name>
    <dbReference type="NCBI Taxonomy" id="888832"/>
    <lineage>
        <taxon>Bacteria</taxon>
        <taxon>Pseudomonadati</taxon>
        <taxon>Bacteroidota</taxon>
        <taxon>Bacteroidia</taxon>
        <taxon>Bacteroidales</taxon>
        <taxon>Prevotellaceae</taxon>
        <taxon>Segatella</taxon>
    </lineage>
</organism>
<dbReference type="eggNOG" id="COG1620">
    <property type="taxonomic scope" value="Bacteria"/>
</dbReference>
<keyword evidence="3" id="KW-1185">Reference proteome</keyword>
<keyword evidence="1" id="KW-0472">Membrane</keyword>
<dbReference type="STRING" id="888832.HMPREF9420_2475"/>
<evidence type="ECO:0000313" key="3">
    <source>
        <dbReference type="Proteomes" id="UP000003874"/>
    </source>
</evidence>
<evidence type="ECO:0000256" key="1">
    <source>
        <dbReference type="SAM" id="Phobius"/>
    </source>
</evidence>
<name>E6MSK7_9BACT</name>
<dbReference type="AlphaFoldDB" id="E6MSK7"/>
<keyword evidence="1" id="KW-0812">Transmembrane</keyword>
<protein>
    <submittedName>
        <fullName evidence="2">L-lactate permease</fullName>
    </submittedName>
</protein>
<sequence>MSAILSVIPVILLFVLMLGLKLAGHKSAVITLCVTIILALVAAPQLGMLPDAFKASGIFEVVG</sequence>
<feature type="transmembrane region" description="Helical" evidence="1">
    <location>
        <begin position="29"/>
        <end position="49"/>
    </location>
</feature>
<gene>
    <name evidence="2" type="ORF">HMPREF9420_2475</name>
</gene>
<evidence type="ECO:0000313" key="2">
    <source>
        <dbReference type="EMBL" id="EFV03399.1"/>
    </source>
</evidence>
<proteinExistence type="predicted"/>
<accession>E6MSK7</accession>
<dbReference type="Proteomes" id="UP000003874">
    <property type="component" value="Unassembled WGS sequence"/>
</dbReference>
<dbReference type="HOGENOM" id="CLU_2882190_0_0_10"/>
<keyword evidence="1" id="KW-1133">Transmembrane helix</keyword>